<sequence>MKSWETEKQLSNHARVLRYIFRNQPVSRSEIGEDLSLPRSMVTGITTTLVDQGIVRELGKAETAEDGALGRRRLLIGICPEARYAVGVEIALRHFRFCLTDLAGNVIDRLCYAPDAEQIAQVNRAICDGVHQLLARNPGPAEQVIGVGVALPGHLNLQSGGMVSHSTLWSGFNAHALAQALDCRVTAENNVRSMAYERYLFDIESCPENFAFLHVGPGIVCADFKGGVLNSGGYISGEIGHTISNPDGQRCECGKTGCLQTYASESWILKKARLIHASAPRSALRSLAADPGDITLDTVLTAYKLGDELVIREIRDAVRYLAIAAANLAIIMGTEKLYLHSRMFQNSILKDELKASIESQLTFVDKKGSENVEILEFQPERAAIGAAALAIDRLFIGK</sequence>
<evidence type="ECO:0000313" key="4">
    <source>
        <dbReference type="EMBL" id="MBE5038765.1"/>
    </source>
</evidence>
<accession>A0ABR9R6I4</accession>
<comment type="function">
    <text evidence="1">Transcriptional repressor of xylose-utilizing enzymes.</text>
</comment>
<keyword evidence="5" id="KW-1185">Reference proteome</keyword>
<dbReference type="Proteomes" id="UP000768567">
    <property type="component" value="Unassembled WGS sequence"/>
</dbReference>
<dbReference type="PANTHER" id="PTHR18964">
    <property type="entry name" value="ROK (REPRESSOR, ORF, KINASE) FAMILY"/>
    <property type="match status" value="1"/>
</dbReference>
<keyword evidence="3" id="KW-0119">Carbohydrate metabolism</keyword>
<evidence type="ECO:0000256" key="1">
    <source>
        <dbReference type="ARBA" id="ARBA00002486"/>
    </source>
</evidence>
<comment type="similarity">
    <text evidence="2">Belongs to the ROK (NagC/XylR) family.</text>
</comment>
<evidence type="ECO:0000256" key="3">
    <source>
        <dbReference type="ARBA" id="ARBA00022629"/>
    </source>
</evidence>
<dbReference type="SUPFAM" id="SSF53067">
    <property type="entry name" value="Actin-like ATPase domain"/>
    <property type="match status" value="1"/>
</dbReference>
<dbReference type="InterPro" id="IPR036388">
    <property type="entry name" value="WH-like_DNA-bd_sf"/>
</dbReference>
<dbReference type="EMBL" id="JADCKC010000004">
    <property type="protein sequence ID" value="MBE5038765.1"/>
    <property type="molecule type" value="Genomic_DNA"/>
</dbReference>
<dbReference type="InterPro" id="IPR000600">
    <property type="entry name" value="ROK"/>
</dbReference>
<dbReference type="SUPFAM" id="SSF46785">
    <property type="entry name" value="Winged helix' DNA-binding domain"/>
    <property type="match status" value="1"/>
</dbReference>
<dbReference type="InterPro" id="IPR043129">
    <property type="entry name" value="ATPase_NBD"/>
</dbReference>
<dbReference type="PANTHER" id="PTHR18964:SF149">
    <property type="entry name" value="BIFUNCTIONAL UDP-N-ACETYLGLUCOSAMINE 2-EPIMERASE_N-ACETYLMANNOSAMINE KINASE"/>
    <property type="match status" value="1"/>
</dbReference>
<keyword evidence="3" id="KW-0859">Xylose metabolism</keyword>
<protein>
    <submittedName>
        <fullName evidence="4">ROK family transcriptional regulator</fullName>
    </submittedName>
</protein>
<comment type="caution">
    <text evidence="4">The sequence shown here is derived from an EMBL/GenBank/DDBJ whole genome shotgun (WGS) entry which is preliminary data.</text>
</comment>
<dbReference type="Pfam" id="PF00480">
    <property type="entry name" value="ROK"/>
    <property type="match status" value="1"/>
</dbReference>
<evidence type="ECO:0000256" key="2">
    <source>
        <dbReference type="ARBA" id="ARBA00006479"/>
    </source>
</evidence>
<gene>
    <name evidence="4" type="ORF">INF35_13300</name>
</gene>
<dbReference type="Gene3D" id="1.10.10.10">
    <property type="entry name" value="Winged helix-like DNA-binding domain superfamily/Winged helix DNA-binding domain"/>
    <property type="match status" value="1"/>
</dbReference>
<proteinExistence type="inferred from homology"/>
<dbReference type="InterPro" id="IPR036390">
    <property type="entry name" value="WH_DNA-bd_sf"/>
</dbReference>
<dbReference type="Gene3D" id="3.30.420.40">
    <property type="match status" value="2"/>
</dbReference>
<name>A0ABR9R6I4_9FIRM</name>
<evidence type="ECO:0000313" key="5">
    <source>
        <dbReference type="Proteomes" id="UP000768567"/>
    </source>
</evidence>
<organism evidence="4 5">
    <name type="scientific">Gemmiger gallinarum</name>
    <dbReference type="NCBI Taxonomy" id="2779354"/>
    <lineage>
        <taxon>Bacteria</taxon>
        <taxon>Bacillati</taxon>
        <taxon>Bacillota</taxon>
        <taxon>Clostridia</taxon>
        <taxon>Eubacteriales</taxon>
        <taxon>Gemmiger</taxon>
    </lineage>
</organism>
<reference evidence="4 5" key="1">
    <citation type="submission" date="2020-10" db="EMBL/GenBank/DDBJ databases">
        <title>ChiBAC.</title>
        <authorList>
            <person name="Zenner C."/>
            <person name="Hitch T.C.A."/>
            <person name="Clavel T."/>
        </authorList>
    </citation>
    <scope>NUCLEOTIDE SEQUENCE [LARGE SCALE GENOMIC DNA]</scope>
    <source>
        <strain evidence="4 5">DSM 109015</strain>
    </source>
</reference>